<keyword evidence="3" id="KW-1185">Reference proteome</keyword>
<feature type="non-terminal residue" evidence="2">
    <location>
        <position position="249"/>
    </location>
</feature>
<name>A0A3M6TGT2_POCDA</name>
<proteinExistence type="predicted"/>
<feature type="non-terminal residue" evidence="2">
    <location>
        <position position="1"/>
    </location>
</feature>
<evidence type="ECO:0008006" key="4">
    <source>
        <dbReference type="Google" id="ProtNLM"/>
    </source>
</evidence>
<accession>A0A3M6TGT2</accession>
<organism evidence="2 3">
    <name type="scientific">Pocillopora damicornis</name>
    <name type="common">Cauliflower coral</name>
    <name type="synonym">Millepora damicornis</name>
    <dbReference type="NCBI Taxonomy" id="46731"/>
    <lineage>
        <taxon>Eukaryota</taxon>
        <taxon>Metazoa</taxon>
        <taxon>Cnidaria</taxon>
        <taxon>Anthozoa</taxon>
        <taxon>Hexacorallia</taxon>
        <taxon>Scleractinia</taxon>
        <taxon>Astrocoeniina</taxon>
        <taxon>Pocilloporidae</taxon>
        <taxon>Pocillopora</taxon>
    </lineage>
</organism>
<feature type="region of interest" description="Disordered" evidence="1">
    <location>
        <begin position="135"/>
        <end position="175"/>
    </location>
</feature>
<protein>
    <recommendedName>
        <fullName evidence="4">Fibrillar collagen NC1 domain-containing protein</fullName>
    </recommendedName>
</protein>
<gene>
    <name evidence="2" type="ORF">pdam_00025408</name>
</gene>
<dbReference type="EMBL" id="RCHS01003606">
    <property type="protein sequence ID" value="RMX40605.1"/>
    <property type="molecule type" value="Genomic_DNA"/>
</dbReference>
<dbReference type="Proteomes" id="UP000275408">
    <property type="component" value="Unassembled WGS sequence"/>
</dbReference>
<dbReference type="AlphaFoldDB" id="A0A3M6TGT2"/>
<evidence type="ECO:0000256" key="1">
    <source>
        <dbReference type="SAM" id="MobiDB-lite"/>
    </source>
</evidence>
<evidence type="ECO:0000313" key="3">
    <source>
        <dbReference type="Proteomes" id="UP000275408"/>
    </source>
</evidence>
<dbReference type="STRING" id="46731.A0A3M6TGT2"/>
<sequence>ERGTTRLRCGARSNLQDADVKLQKSLAAVNSFLMEKTKGALQDFKLQKSLAAVNSSLMEKYCNDHKNVINSGDNDKQKRNFSGDSYKEVEEPAVTLKGSKERLFREEAIIRNLIDVINICLENVSKLQGPVGQHGFSGSQGPVGPTGPRGFSPQGINGSQGPPGPQGPNEAGKFSQCEHKTKKLTRSQAPITSNNLPIPINVTLGEPSIVGVSLTTDYAQLCLLSAATDSSKNNQFFYYCNCYGHHGIG</sequence>
<evidence type="ECO:0000313" key="2">
    <source>
        <dbReference type="EMBL" id="RMX40605.1"/>
    </source>
</evidence>
<comment type="caution">
    <text evidence="2">The sequence shown here is derived from an EMBL/GenBank/DDBJ whole genome shotgun (WGS) entry which is preliminary data.</text>
</comment>
<reference evidence="2 3" key="1">
    <citation type="journal article" date="2018" name="Sci. Rep.">
        <title>Comparative analysis of the Pocillopora damicornis genome highlights role of immune system in coral evolution.</title>
        <authorList>
            <person name="Cunning R."/>
            <person name="Bay R.A."/>
            <person name="Gillette P."/>
            <person name="Baker A.C."/>
            <person name="Traylor-Knowles N."/>
        </authorList>
    </citation>
    <scope>NUCLEOTIDE SEQUENCE [LARGE SCALE GENOMIC DNA]</scope>
    <source>
        <strain evidence="2">RSMAS</strain>
        <tissue evidence="2">Whole animal</tissue>
    </source>
</reference>
<dbReference type="OrthoDB" id="10072310at2759"/>